<organism evidence="2 3">
    <name type="scientific">Enterococcus phage TJE1</name>
    <dbReference type="NCBI Taxonomy" id="2951262"/>
    <lineage>
        <taxon>Viruses</taxon>
        <taxon>Duplodnaviria</taxon>
        <taxon>Heunggongvirae</taxon>
        <taxon>Uroviricota</taxon>
        <taxon>Caudoviricetes</taxon>
        <taxon>Herelleviridae</taxon>
        <taxon>Brockvirinae</taxon>
        <taxon>Schiekvirus</taxon>
        <taxon>Schiekvirus Tje1</taxon>
    </lineage>
</organism>
<proteinExistence type="predicted"/>
<dbReference type="EMBL" id="ON506927">
    <property type="protein sequence ID" value="UVD43083.1"/>
    <property type="molecule type" value="Genomic_DNA"/>
</dbReference>
<evidence type="ECO:0000313" key="2">
    <source>
        <dbReference type="EMBL" id="UVD43083.1"/>
    </source>
</evidence>
<keyword evidence="3" id="KW-1185">Reference proteome</keyword>
<feature type="transmembrane region" description="Helical" evidence="1">
    <location>
        <begin position="126"/>
        <end position="144"/>
    </location>
</feature>
<sequence>MEDMVYNYIQGLSEVQINVIEALILSLGLILILIGIHFFVTDTVEWIKLVKNPRVSTFATVHMYFTFYLPMFIFFLVDDSTVATFVGSLILFAVAYMWIVWLRVGRYSENWSALRPFVTYIKAQDHVCMLVIGSAFIRTVLFYIKFGIG</sequence>
<accession>A0A976SXT0</accession>
<name>A0A976SXT0_9CAUD</name>
<keyword evidence="1" id="KW-0472">Membrane</keyword>
<feature type="transmembrane region" description="Helical" evidence="1">
    <location>
        <begin position="83"/>
        <end position="105"/>
    </location>
</feature>
<keyword evidence="1" id="KW-1133">Transmembrane helix</keyword>
<dbReference type="Proteomes" id="UP001065252">
    <property type="component" value="Segment"/>
</dbReference>
<evidence type="ECO:0000313" key="3">
    <source>
        <dbReference type="Proteomes" id="UP001065252"/>
    </source>
</evidence>
<reference evidence="2" key="1">
    <citation type="submission" date="2022-05" db="EMBL/GenBank/DDBJ databases">
        <authorList>
            <person name="Enroth T.J."/>
            <person name="Johnson C.N."/>
            <person name="Duerkop B.A."/>
        </authorList>
    </citation>
    <scope>NUCLEOTIDE SEQUENCE</scope>
</reference>
<evidence type="ECO:0000256" key="1">
    <source>
        <dbReference type="SAM" id="Phobius"/>
    </source>
</evidence>
<protein>
    <submittedName>
        <fullName evidence="2">Uncharacterized protein</fullName>
    </submittedName>
</protein>
<feature type="transmembrane region" description="Helical" evidence="1">
    <location>
        <begin position="20"/>
        <end position="40"/>
    </location>
</feature>
<keyword evidence="1" id="KW-0812">Transmembrane</keyword>
<feature type="transmembrane region" description="Helical" evidence="1">
    <location>
        <begin position="61"/>
        <end position="77"/>
    </location>
</feature>